<comment type="subcellular location">
    <subcellularLocation>
        <location evidence="1 11">Nucleus</location>
    </subcellularLocation>
</comment>
<proteinExistence type="inferred from homology"/>
<evidence type="ECO:0000256" key="10">
    <source>
        <dbReference type="RuleBase" id="RU004070"/>
    </source>
</evidence>
<dbReference type="GO" id="GO:0006270">
    <property type="term" value="P:DNA replication initiation"/>
    <property type="evidence" value="ECO:0007669"/>
    <property type="project" value="UniProtKB-UniRule"/>
</dbReference>
<dbReference type="FunFam" id="2.20.28.10:FF:000003">
    <property type="entry name" value="DNA helicase"/>
    <property type="match status" value="1"/>
</dbReference>
<dbReference type="GO" id="GO:0000727">
    <property type="term" value="P:double-strand break repair via break-induced replication"/>
    <property type="evidence" value="ECO:0007669"/>
    <property type="project" value="TreeGrafter"/>
</dbReference>
<evidence type="ECO:0000256" key="6">
    <source>
        <dbReference type="ARBA" id="ARBA00022806"/>
    </source>
</evidence>
<dbReference type="Pfam" id="PF14551">
    <property type="entry name" value="MCM_N"/>
    <property type="match status" value="1"/>
</dbReference>
<keyword evidence="8 10" id="KW-0238">DNA-binding</keyword>
<dbReference type="Pfam" id="PF17207">
    <property type="entry name" value="MCM_OB"/>
    <property type="match status" value="1"/>
</dbReference>
<comment type="catalytic activity">
    <reaction evidence="11">
        <text>ATP + H2O = ADP + phosphate + H(+)</text>
        <dbReference type="Rhea" id="RHEA:13065"/>
        <dbReference type="ChEBI" id="CHEBI:15377"/>
        <dbReference type="ChEBI" id="CHEBI:15378"/>
        <dbReference type="ChEBI" id="CHEBI:30616"/>
        <dbReference type="ChEBI" id="CHEBI:43474"/>
        <dbReference type="ChEBI" id="CHEBI:456216"/>
        <dbReference type="EC" id="3.6.4.12"/>
    </reaction>
</comment>
<dbReference type="InterPro" id="IPR012340">
    <property type="entry name" value="NA-bd_OB-fold"/>
</dbReference>
<evidence type="ECO:0000256" key="4">
    <source>
        <dbReference type="ARBA" id="ARBA00022741"/>
    </source>
</evidence>
<dbReference type="InterPro" id="IPR008049">
    <property type="entry name" value="MCM6"/>
</dbReference>
<dbReference type="InterPro" id="IPR027925">
    <property type="entry name" value="MCM_N"/>
</dbReference>
<organism evidence="13 14">
    <name type="scientific">Opisthorchis viverrini</name>
    <name type="common">Southeast Asian liver fluke</name>
    <dbReference type="NCBI Taxonomy" id="6198"/>
    <lineage>
        <taxon>Eukaryota</taxon>
        <taxon>Metazoa</taxon>
        <taxon>Spiralia</taxon>
        <taxon>Lophotrochozoa</taxon>
        <taxon>Platyhelminthes</taxon>
        <taxon>Trematoda</taxon>
        <taxon>Digenea</taxon>
        <taxon>Opisthorchiida</taxon>
        <taxon>Opisthorchiata</taxon>
        <taxon>Opisthorchiidae</taxon>
        <taxon>Opisthorchis</taxon>
    </lineage>
</organism>
<evidence type="ECO:0000313" key="13">
    <source>
        <dbReference type="EMBL" id="OON21149.1"/>
    </source>
</evidence>
<dbReference type="GO" id="GO:0005524">
    <property type="term" value="F:ATP binding"/>
    <property type="evidence" value="ECO:0007669"/>
    <property type="project" value="UniProtKB-UniRule"/>
</dbReference>
<dbReference type="Pfam" id="PF00493">
    <property type="entry name" value="MCM"/>
    <property type="match status" value="1"/>
</dbReference>
<keyword evidence="9" id="KW-0539">Nucleus</keyword>
<evidence type="ECO:0000256" key="7">
    <source>
        <dbReference type="ARBA" id="ARBA00022840"/>
    </source>
</evidence>
<reference evidence="13 14" key="1">
    <citation type="submission" date="2015-03" db="EMBL/GenBank/DDBJ databases">
        <title>Draft genome of the nematode, Opisthorchis viverrini.</title>
        <authorList>
            <person name="Mitreva M."/>
        </authorList>
    </citation>
    <scope>NUCLEOTIDE SEQUENCE [LARGE SCALE GENOMIC DNA]</scope>
    <source>
        <strain evidence="13">Khon Kaen</strain>
    </source>
</reference>
<evidence type="ECO:0000256" key="2">
    <source>
        <dbReference type="ARBA" id="ARBA00008010"/>
    </source>
</evidence>
<keyword evidence="4 10" id="KW-0547">Nucleotide-binding</keyword>
<evidence type="ECO:0000256" key="1">
    <source>
        <dbReference type="ARBA" id="ARBA00004123"/>
    </source>
</evidence>
<dbReference type="Gene3D" id="2.40.50.140">
    <property type="entry name" value="Nucleic acid-binding proteins"/>
    <property type="match status" value="1"/>
</dbReference>
<dbReference type="GO" id="GO:1990518">
    <property type="term" value="F:single-stranded 3'-5' DNA helicase activity"/>
    <property type="evidence" value="ECO:0007669"/>
    <property type="project" value="TreeGrafter"/>
</dbReference>
<dbReference type="Gene3D" id="3.30.1640.10">
    <property type="entry name" value="mini-chromosome maintenance (MCM) complex, chain A, domain 1"/>
    <property type="match status" value="1"/>
</dbReference>
<feature type="domain" description="MCM C-terminal AAA(+) ATPase" evidence="12">
    <location>
        <begin position="281"/>
        <end position="487"/>
    </location>
</feature>
<dbReference type="Proteomes" id="UP000243686">
    <property type="component" value="Unassembled WGS sequence"/>
</dbReference>
<evidence type="ECO:0000259" key="12">
    <source>
        <dbReference type="PROSITE" id="PS50051"/>
    </source>
</evidence>
<dbReference type="InterPro" id="IPR001208">
    <property type="entry name" value="MCM_dom"/>
</dbReference>
<evidence type="ECO:0000256" key="11">
    <source>
        <dbReference type="RuleBase" id="RU368064"/>
    </source>
</evidence>
<name>A0A1S8X353_OPIVI</name>
<keyword evidence="6 11" id="KW-0347">Helicase</keyword>
<dbReference type="PRINTS" id="PR01657">
    <property type="entry name" value="MCMFAMILY"/>
</dbReference>
<dbReference type="GO" id="GO:1902969">
    <property type="term" value="P:mitotic DNA replication"/>
    <property type="evidence" value="ECO:0007669"/>
    <property type="project" value="TreeGrafter"/>
</dbReference>
<protein>
    <recommendedName>
        <fullName evidence="11">DNA replication licensing factor MCM6</fullName>
        <ecNumber evidence="11">3.6.4.12</ecNumber>
    </recommendedName>
</protein>
<keyword evidence="7 10" id="KW-0067">ATP-binding</keyword>
<keyword evidence="5 11" id="KW-0378">Hydrolase</keyword>
<dbReference type="SMART" id="SM00350">
    <property type="entry name" value="MCM"/>
    <property type="match status" value="1"/>
</dbReference>
<dbReference type="InterPro" id="IPR036543">
    <property type="entry name" value="Guanylate-bd_C_sf"/>
</dbReference>
<dbReference type="Gene3D" id="3.40.50.300">
    <property type="entry name" value="P-loop containing nucleotide triphosphate hydrolases"/>
    <property type="match status" value="1"/>
</dbReference>
<dbReference type="PRINTS" id="PR01662">
    <property type="entry name" value="MCMPROTEIN6"/>
</dbReference>
<dbReference type="GO" id="GO:0005525">
    <property type="term" value="F:GTP binding"/>
    <property type="evidence" value="ECO:0007669"/>
    <property type="project" value="InterPro"/>
</dbReference>
<evidence type="ECO:0000256" key="9">
    <source>
        <dbReference type="ARBA" id="ARBA00023242"/>
    </source>
</evidence>
<evidence type="ECO:0000256" key="8">
    <source>
        <dbReference type="ARBA" id="ARBA00023125"/>
    </source>
</evidence>
<dbReference type="EC" id="3.6.4.12" evidence="11"/>
<dbReference type="PANTHER" id="PTHR11630:SF73">
    <property type="entry name" value="DNA REPLICATION LICENSING FACTOR MCM6"/>
    <property type="match status" value="1"/>
</dbReference>
<dbReference type="GO" id="GO:0042555">
    <property type="term" value="C:MCM complex"/>
    <property type="evidence" value="ECO:0007669"/>
    <property type="project" value="UniProtKB-UniRule"/>
</dbReference>
<comment type="subunit">
    <text evidence="11">Component of the MCM2-7 complex.</text>
</comment>
<dbReference type="GO" id="GO:0016887">
    <property type="term" value="F:ATP hydrolysis activity"/>
    <property type="evidence" value="ECO:0007669"/>
    <property type="project" value="RHEA"/>
</dbReference>
<dbReference type="InterPro" id="IPR033762">
    <property type="entry name" value="MCM_OB"/>
</dbReference>
<dbReference type="GO" id="GO:0003924">
    <property type="term" value="F:GTPase activity"/>
    <property type="evidence" value="ECO:0007669"/>
    <property type="project" value="InterPro"/>
</dbReference>
<dbReference type="SUPFAM" id="SSF52540">
    <property type="entry name" value="P-loop containing nucleoside triphosphate hydrolases"/>
    <property type="match status" value="1"/>
</dbReference>
<dbReference type="EMBL" id="KV892260">
    <property type="protein sequence ID" value="OON21149.1"/>
    <property type="molecule type" value="Genomic_DNA"/>
</dbReference>
<gene>
    <name evidence="13" type="ORF">X801_02961</name>
</gene>
<dbReference type="GO" id="GO:0003697">
    <property type="term" value="F:single-stranded DNA binding"/>
    <property type="evidence" value="ECO:0007669"/>
    <property type="project" value="TreeGrafter"/>
</dbReference>
<evidence type="ECO:0000313" key="14">
    <source>
        <dbReference type="Proteomes" id="UP000243686"/>
    </source>
</evidence>
<comment type="similarity">
    <text evidence="2 10">Belongs to the MCM family.</text>
</comment>
<dbReference type="InterPro" id="IPR031327">
    <property type="entry name" value="MCM"/>
</dbReference>
<dbReference type="AlphaFoldDB" id="A0A1S8X353"/>
<dbReference type="InterPro" id="IPR027417">
    <property type="entry name" value="P-loop_NTPase"/>
</dbReference>
<dbReference type="PANTHER" id="PTHR11630">
    <property type="entry name" value="DNA REPLICATION LICENSING FACTOR MCM FAMILY MEMBER"/>
    <property type="match status" value="1"/>
</dbReference>
<dbReference type="GO" id="GO:0005634">
    <property type="term" value="C:nucleus"/>
    <property type="evidence" value="ECO:0007669"/>
    <property type="project" value="UniProtKB-SubCell"/>
</dbReference>
<dbReference type="SUPFAM" id="SSF48340">
    <property type="entry name" value="Interferon-induced guanylate-binding protein 1 (GBP1), C-terminal domain"/>
    <property type="match status" value="1"/>
</dbReference>
<comment type="function">
    <text evidence="11">Acts as component of the MCM2-7 complex (MCM complex) which is the replicative helicase essential for 'once per cell cycle' DNA replication initiation and elongation in eukaryotic cells. The active ATPase sites in the MCM2-7 ring are formed through the interaction surfaces of two neighboring subunits such that a critical structure of a conserved arginine finger motif is provided in trans relative to the ATP-binding site of the Walker A box of the adjacent subunit. The six ATPase active sites, however, are likely to contribute differentially to the complex helicase activity.</text>
</comment>
<dbReference type="Gene3D" id="2.20.28.10">
    <property type="match status" value="1"/>
</dbReference>
<sequence length="514" mass="57646">MEIYQGDTLPEPRSMLEATAEANNLNAIMACQDAYTEAMNKVDVAQVEVQTVRVVDVVAEECQRLFQNFLDSFKEGDVSEYVERAKELKQLEKSTLVVDFTDIIMADSKLCGLIRDEYYRLNPELRLATKNFVNNHVPDTQNSGREFYVAFGDLPGLHRVRELTAAQIRRLIKIRAQVVRSHPVHPELLLGTFRCMECRVVMCGIEQPFKYTQPSVCFNPQCANRVKFELLTNESKFVDFQKVFPSGEFEDSEVMSYEVMSKRLTSAELDTICKMSQDRRLFSNLCNSLFLTIHGNKEVKKGILLMLFGGVSKFTGEGTHLRGHMNVCLVGDPSTAKSQFLKHVERFSPRAVYTSGKTSSAAGLTAAVVRDEESFEFVIEAGALMLAANGVCCILEFDKMDIRDQVTIHEAMEQQAISITKAGVKATLNARTSILAAANPISGRYDRSKSLRQNIGLSASIMSRFDLFFVLVDECNDIVDYAVARSIVDLHMSVQSSTDVQSYSVGDIRRHSMT</sequence>
<keyword evidence="11" id="KW-0131">Cell cycle</keyword>
<evidence type="ECO:0000256" key="5">
    <source>
        <dbReference type="ARBA" id="ARBA00022801"/>
    </source>
</evidence>
<keyword evidence="3 11" id="KW-0235">DNA replication</keyword>
<dbReference type="SUPFAM" id="SSF50249">
    <property type="entry name" value="Nucleic acid-binding proteins"/>
    <property type="match status" value="1"/>
</dbReference>
<dbReference type="PROSITE" id="PS50051">
    <property type="entry name" value="MCM_2"/>
    <property type="match status" value="1"/>
</dbReference>
<evidence type="ECO:0000256" key="3">
    <source>
        <dbReference type="ARBA" id="ARBA00022705"/>
    </source>
</evidence>
<keyword evidence="14" id="KW-1185">Reference proteome</keyword>
<accession>A0A1S8X353</accession>